<dbReference type="Gene3D" id="3.90.226.10">
    <property type="entry name" value="2-enoyl-CoA Hydratase, Chain A, domain 1"/>
    <property type="match status" value="2"/>
</dbReference>
<accession>A0A381PBX2</accession>
<gene>
    <name evidence="2" type="ORF">METZ01_LOCUS16968</name>
</gene>
<protein>
    <recommendedName>
        <fullName evidence="1">CoA carboxyltransferase C-terminal domain-containing protein</fullName>
    </recommendedName>
</protein>
<dbReference type="EMBL" id="UINC01000928">
    <property type="protein sequence ID" value="SUZ64114.1"/>
    <property type="molecule type" value="Genomic_DNA"/>
</dbReference>
<dbReference type="PANTHER" id="PTHR43842">
    <property type="entry name" value="PROPIONYL-COA CARBOXYLASE BETA CHAIN"/>
    <property type="match status" value="1"/>
</dbReference>
<feature type="domain" description="CoA carboxyltransferase C-terminal" evidence="1">
    <location>
        <begin position="263"/>
        <end position="514"/>
    </location>
</feature>
<organism evidence="2">
    <name type="scientific">marine metagenome</name>
    <dbReference type="NCBI Taxonomy" id="408172"/>
    <lineage>
        <taxon>unclassified sequences</taxon>
        <taxon>metagenomes</taxon>
        <taxon>ecological metagenomes</taxon>
    </lineage>
</organism>
<feature type="non-terminal residue" evidence="2">
    <location>
        <position position="1"/>
    </location>
</feature>
<dbReference type="InterPro" id="IPR011763">
    <property type="entry name" value="COA_CT_C"/>
</dbReference>
<evidence type="ECO:0000313" key="2">
    <source>
        <dbReference type="EMBL" id="SUZ64114.1"/>
    </source>
</evidence>
<dbReference type="SUPFAM" id="SSF52096">
    <property type="entry name" value="ClpP/crotonase"/>
    <property type="match status" value="2"/>
</dbReference>
<evidence type="ECO:0000259" key="1">
    <source>
        <dbReference type="PROSITE" id="PS50989"/>
    </source>
</evidence>
<dbReference type="Pfam" id="PF01039">
    <property type="entry name" value="Carboxyl_trans"/>
    <property type="match status" value="1"/>
</dbReference>
<proteinExistence type="predicted"/>
<reference evidence="2" key="1">
    <citation type="submission" date="2018-05" db="EMBL/GenBank/DDBJ databases">
        <authorList>
            <person name="Lanie J.A."/>
            <person name="Ng W.-L."/>
            <person name="Kazmierczak K.M."/>
            <person name="Andrzejewski T.M."/>
            <person name="Davidsen T.M."/>
            <person name="Wayne K.J."/>
            <person name="Tettelin H."/>
            <person name="Glass J.I."/>
            <person name="Rusch D."/>
            <person name="Podicherti R."/>
            <person name="Tsui H.-C.T."/>
            <person name="Winkler M.E."/>
        </authorList>
    </citation>
    <scope>NUCLEOTIDE SEQUENCE</scope>
</reference>
<dbReference type="InterPro" id="IPR034733">
    <property type="entry name" value="AcCoA_carboxyl_beta"/>
</dbReference>
<dbReference type="PROSITE" id="PS50989">
    <property type="entry name" value="COA_CT_CTER"/>
    <property type="match status" value="1"/>
</dbReference>
<sequence length="516" mass="56180">VSWEAEIEELRRREAFAEELGGAEKVERQHSFGKLTIRERVAAIVDTATFHEIGKTAGVASYDEEGNLVALTPSNFVFGLAQVDGRPVLISGDDFTVRGGSADATLPEKRNTAEGMAFELRLPHIRLVDGMGGGGSVKTIETAGRTYIPQLKGWETVVNHLAVAPSVSLALGSVAGIGAARVATSHYSVIVRESAQMMIAGPALVEQAQLGDHGKEELGHADIHTANGAIDDAVDSEEQAFACAKAFLSYLPSNIDETAPRTATDDPTARRDEFLLSAVPREPRRVYQMRKIIDSVFDSDSFFEIGRSWGKSIITGFARLDGYPVAVFAEDPYQYGGAWTADGCRKLIRLLDTASTFHLPVVHLEDCPGFLIGKESEENATIRYGSQALAALGQLTTPFACVVIRKAFGVAGAANNKPGYRSLRYAWPSGDWGSLPIEGGIEVAYKQDLADADDPESLLEEIRDRLNRVRSPHRAAEFFEIEEIIDPRDTRPLLCEWVELAQRALTLGPTSFSYRP</sequence>
<dbReference type="AlphaFoldDB" id="A0A381PBX2"/>
<dbReference type="InterPro" id="IPR029045">
    <property type="entry name" value="ClpP/crotonase-like_dom_sf"/>
</dbReference>
<dbReference type="PANTHER" id="PTHR43842:SF2">
    <property type="entry name" value="PROPIONYL-COA CARBOXYLASE BETA CHAIN, MITOCHONDRIAL"/>
    <property type="match status" value="1"/>
</dbReference>
<name>A0A381PBX2_9ZZZZ</name>
<dbReference type="GO" id="GO:0004658">
    <property type="term" value="F:propionyl-CoA carboxylase activity"/>
    <property type="evidence" value="ECO:0007669"/>
    <property type="project" value="TreeGrafter"/>
</dbReference>
<dbReference type="InterPro" id="IPR051047">
    <property type="entry name" value="AccD/PCCB"/>
</dbReference>